<dbReference type="AlphaFoldDB" id="A0AA36NBF6"/>
<evidence type="ECO:0000313" key="3">
    <source>
        <dbReference type="Proteomes" id="UP001178507"/>
    </source>
</evidence>
<comment type="caution">
    <text evidence="2">The sequence shown here is derived from an EMBL/GenBank/DDBJ whole genome shotgun (WGS) entry which is preliminary data.</text>
</comment>
<keyword evidence="3" id="KW-1185">Reference proteome</keyword>
<keyword evidence="1" id="KW-0175">Coiled coil</keyword>
<proteinExistence type="predicted"/>
<evidence type="ECO:0000256" key="1">
    <source>
        <dbReference type="SAM" id="Coils"/>
    </source>
</evidence>
<dbReference type="InterPro" id="IPR016024">
    <property type="entry name" value="ARM-type_fold"/>
</dbReference>
<dbReference type="Proteomes" id="UP001178507">
    <property type="component" value="Unassembled WGS sequence"/>
</dbReference>
<sequence>MRVANEAAVWKPAGAELDLPSVLCPFAKLKAVGRDDMLEVAAKKLSPMVGKMNDWGLCATLWSYQQLDTGIVFLTFRQRLESEVAQRQLLNEDVERSRLGPEAWQIDERTRLEQLCGEHQQHLDSCQAQRERLQRDQVVAESALSGKVSETQSLEKVAAELQRQSREAEDALQAAARRQKPSASEPMSCLRHVRLLVLLWLWHLSRLAFTGLAPKKALSRLLARAAEPQQITASIKGAKSALAILELLEEEEEHLNMFHVTAAWSKLSKQKLTNDVISGPKLAMLIEKTTTLLQRPSVGPRAVAEIFTAAGKMHGKATARPLRSLWALLAEKAQTVAAEMDDQSVSQAMFAWVLASDGTSLPVLTPLLPVLAHRAAEAMPQMRAAGVSKVTWSLAKLFERSLSSSESQLRRLVPWTAARLEEVAEDLNAQELSSCMWAVAKLSAHTSAASFFERAVPRLVAQAVAVSSKLNPHGVAQVVWSMAKLQDGGILEAPPGSLPLLAARIAEVLPKLQKADISNVLWALGKLSGSAGLAFSGVLPDLVDQLGEVAHKLSAPAVASAMLALAALATDEGLESCLELLPALLGRVKQLKSEMNEQAVSNVMLAVAKLHSKGVGIQPLAGFLTVLEQRIEDVTPYMTAEGVSNMMGVMATLSADAAAFKASVDSLPVLHFRMSQVKSQMKVGYIYRVACATLQLHRLGAESKVLAPVLTSLDSRLLEVVPKLNARGVSSIMGVVAICSTDYPPEFSADVLRSLSTRIKEVEAELTARDVAELMRAVGTLSLDAFQVCSGLLPVLLLRLKELEVEMSVHERVDAMWATAMLSQNLQADLAAFTRVNAEVSELSGVEASKAMWVVAKLYAAGGPTAPYADVIPLLAERIKEGQDDIKHPQEMSAREVAQVLWGMGKLAAAKMAPKALMGLQPMFADRVEASATEPDMAMTGGEIADVTGAIGYLAASTDDLNTLRALHYLMGSFSDLDYCATHEDLALTCWGLAWVKYQDLHFLRSVAKRLSPTKALVSLDDWSICALDWALQTFHGQDRDLKPFAWSLDSEMRRRHFDPASDAARCGRLSPDAWRREAQLRPRRSRS</sequence>
<accession>A0AA36NBF6</accession>
<name>A0AA36NBF6_9DINO</name>
<evidence type="ECO:0000313" key="2">
    <source>
        <dbReference type="EMBL" id="CAJ1397296.1"/>
    </source>
</evidence>
<organism evidence="2 3">
    <name type="scientific">Effrenium voratum</name>
    <dbReference type="NCBI Taxonomy" id="2562239"/>
    <lineage>
        <taxon>Eukaryota</taxon>
        <taxon>Sar</taxon>
        <taxon>Alveolata</taxon>
        <taxon>Dinophyceae</taxon>
        <taxon>Suessiales</taxon>
        <taxon>Symbiodiniaceae</taxon>
        <taxon>Effrenium</taxon>
    </lineage>
</organism>
<feature type="coiled-coil region" evidence="1">
    <location>
        <begin position="77"/>
        <end position="178"/>
    </location>
</feature>
<gene>
    <name evidence="2" type="ORF">EVOR1521_LOCUS21338</name>
</gene>
<protein>
    <submittedName>
        <fullName evidence="2">Uncharacterized protein</fullName>
    </submittedName>
</protein>
<dbReference type="EMBL" id="CAUJNA010003261">
    <property type="protein sequence ID" value="CAJ1397296.1"/>
    <property type="molecule type" value="Genomic_DNA"/>
</dbReference>
<reference evidence="2" key="1">
    <citation type="submission" date="2023-08" db="EMBL/GenBank/DDBJ databases">
        <authorList>
            <person name="Chen Y."/>
            <person name="Shah S."/>
            <person name="Dougan E. K."/>
            <person name="Thang M."/>
            <person name="Chan C."/>
        </authorList>
    </citation>
    <scope>NUCLEOTIDE SEQUENCE</scope>
</reference>
<dbReference type="SUPFAM" id="SSF48371">
    <property type="entry name" value="ARM repeat"/>
    <property type="match status" value="1"/>
</dbReference>